<evidence type="ECO:0000256" key="1">
    <source>
        <dbReference type="ARBA" id="ARBA00022837"/>
    </source>
</evidence>
<accession>A0A199V908</accession>
<dbReference type="PROSITE" id="PS50222">
    <property type="entry name" value="EF_HAND_2"/>
    <property type="match status" value="1"/>
</dbReference>
<dbReference type="PROSITE" id="PS00018">
    <property type="entry name" value="EF_HAND_1"/>
    <property type="match status" value="1"/>
</dbReference>
<gene>
    <name evidence="3" type="ORF">ACMD2_19201</name>
</gene>
<keyword evidence="1" id="KW-0106">Calcium</keyword>
<name>A0A199V908_ANACO</name>
<dbReference type="Gene3D" id="1.10.238.10">
    <property type="entry name" value="EF-hand"/>
    <property type="match status" value="1"/>
</dbReference>
<dbReference type="PANTHER" id="PTHR47319">
    <property type="entry name" value="CALCIUM-BINDING PROTEIN KIC"/>
    <property type="match status" value="1"/>
</dbReference>
<proteinExistence type="predicted"/>
<dbReference type="InterPro" id="IPR018247">
    <property type="entry name" value="EF_Hand_1_Ca_BS"/>
</dbReference>
<reference evidence="3 4" key="1">
    <citation type="journal article" date="2016" name="DNA Res.">
        <title>The draft genome of MD-2 pineapple using hybrid error correction of long reads.</title>
        <authorList>
            <person name="Redwan R.M."/>
            <person name="Saidin A."/>
            <person name="Kumar S.V."/>
        </authorList>
    </citation>
    <scope>NUCLEOTIDE SEQUENCE [LARGE SCALE GENOMIC DNA]</scope>
    <source>
        <strain evidence="4">cv. MD2</strain>
        <tissue evidence="3">Leaf</tissue>
    </source>
</reference>
<evidence type="ECO:0000313" key="3">
    <source>
        <dbReference type="EMBL" id="OAY73503.1"/>
    </source>
</evidence>
<comment type="caution">
    <text evidence="3">The sequence shown here is derived from an EMBL/GenBank/DDBJ whole genome shotgun (WGS) entry which is preliminary data.</text>
</comment>
<dbReference type="InterPro" id="IPR044205">
    <property type="entry name" value="KIC/PBP1/KRP1"/>
</dbReference>
<dbReference type="AlphaFoldDB" id="A0A199V908"/>
<dbReference type="STRING" id="4615.A0A199V908"/>
<sequence>MATDGKDIHSSSAAASVVVGFEDYLPWMAERLGEEGLMEELCKGFQLLMDQRSGLITFQSLKRNAAALGLGQLGDEELMGMVREGDVDGDGALDQMEFCVLMLRLSPQLMDDYSQKLLLGEAFPADDHHYHI</sequence>
<dbReference type="InterPro" id="IPR011992">
    <property type="entry name" value="EF-hand-dom_pair"/>
</dbReference>
<organism evidence="3 4">
    <name type="scientific">Ananas comosus</name>
    <name type="common">Pineapple</name>
    <name type="synonym">Ananas ananas</name>
    <dbReference type="NCBI Taxonomy" id="4615"/>
    <lineage>
        <taxon>Eukaryota</taxon>
        <taxon>Viridiplantae</taxon>
        <taxon>Streptophyta</taxon>
        <taxon>Embryophyta</taxon>
        <taxon>Tracheophyta</taxon>
        <taxon>Spermatophyta</taxon>
        <taxon>Magnoliopsida</taxon>
        <taxon>Liliopsida</taxon>
        <taxon>Poales</taxon>
        <taxon>Bromeliaceae</taxon>
        <taxon>Bromelioideae</taxon>
        <taxon>Ananas</taxon>
    </lineage>
</organism>
<evidence type="ECO:0000313" key="4">
    <source>
        <dbReference type="Proteomes" id="UP000092600"/>
    </source>
</evidence>
<protein>
    <submittedName>
        <fullName evidence="3">Calcium-binding protein PBP1</fullName>
    </submittedName>
</protein>
<feature type="domain" description="EF-hand" evidence="2">
    <location>
        <begin position="73"/>
        <end position="108"/>
    </location>
</feature>
<dbReference type="Proteomes" id="UP000092600">
    <property type="component" value="Unassembled WGS sequence"/>
</dbReference>
<dbReference type="SUPFAM" id="SSF47473">
    <property type="entry name" value="EF-hand"/>
    <property type="match status" value="1"/>
</dbReference>
<dbReference type="PANTHER" id="PTHR47319:SF6">
    <property type="entry name" value="OS06G0683400 PROTEIN"/>
    <property type="match status" value="1"/>
</dbReference>
<dbReference type="InterPro" id="IPR002048">
    <property type="entry name" value="EF_hand_dom"/>
</dbReference>
<dbReference type="Pfam" id="PF13833">
    <property type="entry name" value="EF-hand_8"/>
    <property type="match status" value="1"/>
</dbReference>
<dbReference type="GO" id="GO:0005509">
    <property type="term" value="F:calcium ion binding"/>
    <property type="evidence" value="ECO:0007669"/>
    <property type="project" value="InterPro"/>
</dbReference>
<evidence type="ECO:0000259" key="2">
    <source>
        <dbReference type="PROSITE" id="PS50222"/>
    </source>
</evidence>
<dbReference type="EMBL" id="LSRQ01002674">
    <property type="protein sequence ID" value="OAY73503.1"/>
    <property type="molecule type" value="Genomic_DNA"/>
</dbReference>